<dbReference type="PRINTS" id="PR01700">
    <property type="entry name" value="CD34ANTIGEN"/>
</dbReference>
<comment type="caution">
    <text evidence="11">The sequence shown here is derived from an EMBL/GenBank/DDBJ whole genome shotgun (WGS) entry which is preliminary data.</text>
</comment>
<evidence type="ECO:0000256" key="5">
    <source>
        <dbReference type="ARBA" id="ARBA00022989"/>
    </source>
</evidence>
<sequence>MLGLSRVGAPKRMGLFWALICVMNFAGTFQNTTTADVRTIRIADPTSNVTDPAKITTKETTSITIPATDNPTTTSSSVSVRPRGTSAAELTTTEMNATHTLTTEGKTISPFTDEGATANTTSLEKNATDNAFHFSATTETTSKHIDTTEQASPTTVTQPAAKTVSHLPSNTAPPENGELRVDEKTNSIPESKPQTTLIALITTGLVVAALILVAYFLSNRQSWSPGSRRLDEDYAGNDSPDNTLISVATRDQPGQPDKPNLKAGNQENGTGQAVTPAATNGHSNKQHVVADTEL</sequence>
<dbReference type="EMBL" id="JANPWB010000010">
    <property type="protein sequence ID" value="KAJ1138357.1"/>
    <property type="molecule type" value="Genomic_DNA"/>
</dbReference>
<dbReference type="Proteomes" id="UP001066276">
    <property type="component" value="Chromosome 6"/>
</dbReference>
<dbReference type="AlphaFoldDB" id="A0AAV7QCW1"/>
<protein>
    <submittedName>
        <fullName evidence="11">Uncharacterized protein</fullName>
    </submittedName>
</protein>
<evidence type="ECO:0000313" key="11">
    <source>
        <dbReference type="EMBL" id="KAJ1138357.1"/>
    </source>
</evidence>
<comment type="subcellular location">
    <subcellularLocation>
        <location evidence="1">Membrane</location>
        <topology evidence="1">Single-pass type I membrane protein</topology>
    </subcellularLocation>
</comment>
<keyword evidence="7" id="KW-0325">Glycoprotein</keyword>
<dbReference type="PANTHER" id="PTHR16677">
    <property type="entry name" value="HEMATOPOIETIC PROGENITOR CELL ANTIGEN CD34"/>
    <property type="match status" value="1"/>
</dbReference>
<evidence type="ECO:0000256" key="9">
    <source>
        <dbReference type="SAM" id="Phobius"/>
    </source>
</evidence>
<feature type="transmembrane region" description="Helical" evidence="9">
    <location>
        <begin position="197"/>
        <end position="218"/>
    </location>
</feature>
<dbReference type="InterPro" id="IPR013836">
    <property type="entry name" value="CD34/Podocalyxin"/>
</dbReference>
<feature type="signal peptide" evidence="10">
    <location>
        <begin position="1"/>
        <end position="30"/>
    </location>
</feature>
<feature type="region of interest" description="Disordered" evidence="8">
    <location>
        <begin position="138"/>
        <end position="189"/>
    </location>
</feature>
<keyword evidence="12" id="KW-1185">Reference proteome</keyword>
<evidence type="ECO:0000313" key="12">
    <source>
        <dbReference type="Proteomes" id="UP001066276"/>
    </source>
</evidence>
<feature type="region of interest" description="Disordered" evidence="8">
    <location>
        <begin position="222"/>
        <end position="294"/>
    </location>
</feature>
<evidence type="ECO:0000256" key="4">
    <source>
        <dbReference type="ARBA" id="ARBA00022889"/>
    </source>
</evidence>
<organism evidence="11 12">
    <name type="scientific">Pleurodeles waltl</name>
    <name type="common">Iberian ribbed newt</name>
    <dbReference type="NCBI Taxonomy" id="8319"/>
    <lineage>
        <taxon>Eukaryota</taxon>
        <taxon>Metazoa</taxon>
        <taxon>Chordata</taxon>
        <taxon>Craniata</taxon>
        <taxon>Vertebrata</taxon>
        <taxon>Euteleostomi</taxon>
        <taxon>Amphibia</taxon>
        <taxon>Batrachia</taxon>
        <taxon>Caudata</taxon>
        <taxon>Salamandroidea</taxon>
        <taxon>Salamandridae</taxon>
        <taxon>Pleurodelinae</taxon>
        <taxon>Pleurodeles</taxon>
    </lineage>
</organism>
<evidence type="ECO:0000256" key="2">
    <source>
        <dbReference type="ARBA" id="ARBA00022692"/>
    </source>
</evidence>
<keyword evidence="5 9" id="KW-1133">Transmembrane helix</keyword>
<evidence type="ECO:0000256" key="1">
    <source>
        <dbReference type="ARBA" id="ARBA00004479"/>
    </source>
</evidence>
<evidence type="ECO:0000256" key="3">
    <source>
        <dbReference type="ARBA" id="ARBA00022729"/>
    </source>
</evidence>
<accession>A0AAV7QCW1</accession>
<keyword evidence="6 9" id="KW-0472">Membrane</keyword>
<evidence type="ECO:0000256" key="7">
    <source>
        <dbReference type="ARBA" id="ARBA00023180"/>
    </source>
</evidence>
<reference evidence="11" key="1">
    <citation type="journal article" date="2022" name="bioRxiv">
        <title>Sequencing and chromosome-scale assembly of the giantPleurodeles waltlgenome.</title>
        <authorList>
            <person name="Brown T."/>
            <person name="Elewa A."/>
            <person name="Iarovenko S."/>
            <person name="Subramanian E."/>
            <person name="Araus A.J."/>
            <person name="Petzold A."/>
            <person name="Susuki M."/>
            <person name="Suzuki K.-i.T."/>
            <person name="Hayashi T."/>
            <person name="Toyoda A."/>
            <person name="Oliveira C."/>
            <person name="Osipova E."/>
            <person name="Leigh N.D."/>
            <person name="Simon A."/>
            <person name="Yun M.H."/>
        </authorList>
    </citation>
    <scope>NUCLEOTIDE SEQUENCE</scope>
    <source>
        <strain evidence="11">20211129_DDA</strain>
        <tissue evidence="11">Liver</tissue>
    </source>
</reference>
<feature type="compositionally biased region" description="Polar residues" evidence="8">
    <location>
        <begin position="148"/>
        <end position="173"/>
    </location>
</feature>
<dbReference type="PANTHER" id="PTHR16677:SF1">
    <property type="entry name" value="HEMATOPOIETIC PROGENITOR CELL ANTIGEN CD34"/>
    <property type="match status" value="1"/>
</dbReference>
<name>A0AAV7QCW1_PLEWA</name>
<feature type="chain" id="PRO_5043967178" evidence="10">
    <location>
        <begin position="31"/>
        <end position="294"/>
    </location>
</feature>
<evidence type="ECO:0000256" key="10">
    <source>
        <dbReference type="SAM" id="SignalP"/>
    </source>
</evidence>
<proteinExistence type="predicted"/>
<gene>
    <name evidence="11" type="ORF">NDU88_004744</name>
</gene>
<keyword evidence="4" id="KW-0130">Cell adhesion</keyword>
<keyword evidence="2 9" id="KW-0812">Transmembrane</keyword>
<keyword evidence="3 10" id="KW-0732">Signal</keyword>
<evidence type="ECO:0000256" key="8">
    <source>
        <dbReference type="SAM" id="MobiDB-lite"/>
    </source>
</evidence>
<feature type="compositionally biased region" description="Polar residues" evidence="8">
    <location>
        <begin position="263"/>
        <end position="283"/>
    </location>
</feature>
<dbReference type="InterPro" id="IPR008083">
    <property type="entry name" value="CD34"/>
</dbReference>
<evidence type="ECO:0000256" key="6">
    <source>
        <dbReference type="ARBA" id="ARBA00023136"/>
    </source>
</evidence>
<dbReference type="Pfam" id="PF06365">
    <property type="entry name" value="CD34_antigen"/>
    <property type="match status" value="1"/>
</dbReference>
<dbReference type="GO" id="GO:0007160">
    <property type="term" value="P:cell-matrix adhesion"/>
    <property type="evidence" value="ECO:0007669"/>
    <property type="project" value="TreeGrafter"/>
</dbReference>
<dbReference type="GO" id="GO:0005886">
    <property type="term" value="C:plasma membrane"/>
    <property type="evidence" value="ECO:0007669"/>
    <property type="project" value="UniProtKB-ARBA"/>
</dbReference>